<feature type="non-terminal residue" evidence="1">
    <location>
        <position position="113"/>
    </location>
</feature>
<comment type="caution">
    <text evidence="1">The sequence shown here is derived from an EMBL/GenBank/DDBJ whole genome shotgun (WGS) entry which is preliminary data.</text>
</comment>
<dbReference type="EMBL" id="JAPTMU010000009">
    <property type="protein sequence ID" value="KAJ4938001.1"/>
    <property type="molecule type" value="Genomic_DNA"/>
</dbReference>
<reference evidence="1" key="1">
    <citation type="submission" date="2022-11" db="EMBL/GenBank/DDBJ databases">
        <title>Chromosome-level genome of Pogonophryne albipinna.</title>
        <authorList>
            <person name="Jo E."/>
        </authorList>
    </citation>
    <scope>NUCLEOTIDE SEQUENCE</scope>
    <source>
        <strain evidence="1">SGF0006</strain>
        <tissue evidence="1">Muscle</tissue>
    </source>
</reference>
<gene>
    <name evidence="1" type="ORF">JOQ06_002628</name>
</gene>
<evidence type="ECO:0000313" key="1">
    <source>
        <dbReference type="EMBL" id="KAJ4938001.1"/>
    </source>
</evidence>
<proteinExistence type="predicted"/>
<evidence type="ECO:0000313" key="2">
    <source>
        <dbReference type="Proteomes" id="UP001219934"/>
    </source>
</evidence>
<dbReference type="AlphaFoldDB" id="A0AAD6B4R6"/>
<dbReference type="Proteomes" id="UP001219934">
    <property type="component" value="Unassembled WGS sequence"/>
</dbReference>
<protein>
    <submittedName>
        <fullName evidence="1">Uncharacterized protein</fullName>
    </submittedName>
</protein>
<organism evidence="1 2">
    <name type="scientific">Pogonophryne albipinna</name>
    <dbReference type="NCBI Taxonomy" id="1090488"/>
    <lineage>
        <taxon>Eukaryota</taxon>
        <taxon>Metazoa</taxon>
        <taxon>Chordata</taxon>
        <taxon>Craniata</taxon>
        <taxon>Vertebrata</taxon>
        <taxon>Euteleostomi</taxon>
        <taxon>Actinopterygii</taxon>
        <taxon>Neopterygii</taxon>
        <taxon>Teleostei</taxon>
        <taxon>Neoteleostei</taxon>
        <taxon>Acanthomorphata</taxon>
        <taxon>Eupercaria</taxon>
        <taxon>Perciformes</taxon>
        <taxon>Notothenioidei</taxon>
        <taxon>Pogonophryne</taxon>
    </lineage>
</organism>
<keyword evidence="2" id="KW-1185">Reference proteome</keyword>
<feature type="non-terminal residue" evidence="1">
    <location>
        <position position="1"/>
    </location>
</feature>
<accession>A0AAD6B4R6</accession>
<sequence>TSGSCLLWRNKELKLHAGKGRWAPGDRRKVPYEILKETGDGARERLSFLFISSSSQQCACSGEERTILPAKVNQPPPPFPVRPPPFTRCAMDSQGPIAYLCTRHGLGVHKGGI</sequence>
<name>A0AAD6B4R6_9TELE</name>